<evidence type="ECO:0000313" key="2">
    <source>
        <dbReference type="EMBL" id="SFV73723.1"/>
    </source>
</evidence>
<dbReference type="RefSeq" id="WP_072335845.1">
    <property type="nucleotide sequence ID" value="NZ_CALJDE010000025.1"/>
</dbReference>
<accession>A0A1K1LGB0</accession>
<dbReference type="KEGG" id="dpg:DESPIGER_1894"/>
<name>A0A1K1LGB0_9BACT</name>
<organism evidence="2 3">
    <name type="scientific">Desulfovibrio piger</name>
    <dbReference type="NCBI Taxonomy" id="901"/>
    <lineage>
        <taxon>Bacteria</taxon>
        <taxon>Pseudomonadati</taxon>
        <taxon>Thermodesulfobacteriota</taxon>
        <taxon>Desulfovibrionia</taxon>
        <taxon>Desulfovibrionales</taxon>
        <taxon>Desulfovibrionaceae</taxon>
        <taxon>Desulfovibrio</taxon>
    </lineage>
</organism>
<dbReference type="Proteomes" id="UP000186323">
    <property type="component" value="Chromosome I"/>
</dbReference>
<gene>
    <name evidence="2" type="ORF">DESPIGER_1894</name>
</gene>
<keyword evidence="3" id="KW-1185">Reference proteome</keyword>
<reference evidence="3" key="1">
    <citation type="submission" date="2016-10" db="EMBL/GenBank/DDBJ databases">
        <authorList>
            <person name="Wegmann U."/>
        </authorList>
    </citation>
    <scope>NUCLEOTIDE SEQUENCE [LARGE SCALE GENOMIC DNA]</scope>
</reference>
<feature type="signal peptide" evidence="1">
    <location>
        <begin position="1"/>
        <end position="24"/>
    </location>
</feature>
<dbReference type="EMBL" id="LT630450">
    <property type="protein sequence ID" value="SFV73723.1"/>
    <property type="molecule type" value="Genomic_DNA"/>
</dbReference>
<keyword evidence="1" id="KW-0732">Signal</keyword>
<evidence type="ECO:0000313" key="3">
    <source>
        <dbReference type="Proteomes" id="UP000186323"/>
    </source>
</evidence>
<feature type="chain" id="PRO_5012769301" evidence="1">
    <location>
        <begin position="25"/>
        <end position="200"/>
    </location>
</feature>
<proteinExistence type="predicted"/>
<dbReference type="AlphaFoldDB" id="A0A1K1LGB0"/>
<protein>
    <submittedName>
        <fullName evidence="2">Phosphonate ABC transporter phosphate-binding periplasmic component (TC 3.A.1.9.1)</fullName>
    </submittedName>
</protein>
<sequence length="200" mass="21596">MKSARITRLLPLSLALMLAMFLTACGPSNTVRLLSPAPAVNPVLPAPNAPRVTVVPFTDNRQDTTNLGVRRDGSAFVASDDVAQWVSRGLADELRRQGVQVSYALDENQARSGNPDYIVTGTVEQAWLREVSATELATSMRATYRLASRDGKKISKETLNSSQTRSGIPSSGAAEEIMISSLRDLVQPMARKIKAIVDGK</sequence>
<evidence type="ECO:0000256" key="1">
    <source>
        <dbReference type="SAM" id="SignalP"/>
    </source>
</evidence>
<dbReference type="PROSITE" id="PS51257">
    <property type="entry name" value="PROKAR_LIPOPROTEIN"/>
    <property type="match status" value="1"/>
</dbReference>
<dbReference type="OrthoDB" id="5452334at2"/>